<sequence length="534" mass="57962">MPLASHGALRASARKATNGFVRRENGPGGTSRSIHIPPHQPFNSSTTRGTLKSGPTLAQIRPRTPAHKLFSFSRNLLTRLFTHLTAPGLRAPHLYTGHVGSLQPARGFATTIQNNLSTGARFALKNRSIGKGTFLPRAPPTPTTGVATTVGLGCARNFSSARPLFQNLVDNVPIAVRALYEAADEWDSLDSGITKKGVKKMRVALDGKKQNKKSIGAQRMKPVKHTDKIKIYEDEMEHYFPAPKSNVTTNLLVPLAPTPTARLPLSSEPDSTRHPLLPLPLIGSMHASHSRHALRVSTVFARLDQANVWARGVSCSAYSQGHTRKLPSHLISDKVDAEEEEGVCTVLKVTFEGWSKAEVRSVLGESGTGWCVLEEVRHEDSEDEGTVNSVLDSISEGEELTHSMWSSPSPSPPPPSFDMGPPESETKTFIFPTLDFSSSFLKHNAVFPSHNASSESVYPDFEMGDDPWMDCASSASSDSLRSASEPSSTPESLGFIVNPPSENGWFGVEASASFGFSSQFNDARDSEFRASLFF</sequence>
<protein>
    <submittedName>
        <fullName evidence="2">Uncharacterized protein</fullName>
    </submittedName>
</protein>
<proteinExistence type="predicted"/>
<dbReference type="HOGENOM" id="CLU_027591_0_0_1"/>
<feature type="region of interest" description="Disordered" evidence="1">
    <location>
        <begin position="473"/>
        <end position="492"/>
    </location>
</feature>
<evidence type="ECO:0000313" key="3">
    <source>
        <dbReference type="Proteomes" id="UP000054477"/>
    </source>
</evidence>
<feature type="region of interest" description="Disordered" evidence="1">
    <location>
        <begin position="398"/>
        <end position="423"/>
    </location>
</feature>
<name>A0A0C9XQ89_9AGAR</name>
<reference evidence="3" key="2">
    <citation type="submission" date="2015-01" db="EMBL/GenBank/DDBJ databases">
        <title>Evolutionary Origins and Diversification of the Mycorrhizal Mutualists.</title>
        <authorList>
            <consortium name="DOE Joint Genome Institute"/>
            <consortium name="Mycorrhizal Genomics Consortium"/>
            <person name="Kohler A."/>
            <person name="Kuo A."/>
            <person name="Nagy L.G."/>
            <person name="Floudas D."/>
            <person name="Copeland A."/>
            <person name="Barry K.W."/>
            <person name="Cichocki N."/>
            <person name="Veneault-Fourrey C."/>
            <person name="LaButti K."/>
            <person name="Lindquist E.A."/>
            <person name="Lipzen A."/>
            <person name="Lundell T."/>
            <person name="Morin E."/>
            <person name="Murat C."/>
            <person name="Riley R."/>
            <person name="Ohm R."/>
            <person name="Sun H."/>
            <person name="Tunlid A."/>
            <person name="Henrissat B."/>
            <person name="Grigoriev I.V."/>
            <person name="Hibbett D.S."/>
            <person name="Martin F."/>
        </authorList>
    </citation>
    <scope>NUCLEOTIDE SEQUENCE [LARGE SCALE GENOMIC DNA]</scope>
    <source>
        <strain evidence="3">LaAM-08-1</strain>
    </source>
</reference>
<feature type="region of interest" description="Disordered" evidence="1">
    <location>
        <begin position="1"/>
        <end position="55"/>
    </location>
</feature>
<dbReference type="EMBL" id="KN838576">
    <property type="protein sequence ID" value="KIK03779.1"/>
    <property type="molecule type" value="Genomic_DNA"/>
</dbReference>
<gene>
    <name evidence="2" type="ORF">K443DRAFT_676441</name>
</gene>
<keyword evidence="3" id="KW-1185">Reference proteome</keyword>
<evidence type="ECO:0000313" key="2">
    <source>
        <dbReference type="EMBL" id="KIK03779.1"/>
    </source>
</evidence>
<dbReference type="STRING" id="1095629.A0A0C9XQ89"/>
<accession>A0A0C9XQ89</accession>
<feature type="compositionally biased region" description="Low complexity" evidence="1">
    <location>
        <begin position="473"/>
        <end position="488"/>
    </location>
</feature>
<dbReference type="Proteomes" id="UP000054477">
    <property type="component" value="Unassembled WGS sequence"/>
</dbReference>
<feature type="compositionally biased region" description="Polar residues" evidence="1">
    <location>
        <begin position="41"/>
        <end position="50"/>
    </location>
</feature>
<dbReference type="OrthoDB" id="2585251at2759"/>
<evidence type="ECO:0000256" key="1">
    <source>
        <dbReference type="SAM" id="MobiDB-lite"/>
    </source>
</evidence>
<dbReference type="AlphaFoldDB" id="A0A0C9XQ89"/>
<reference evidence="2 3" key="1">
    <citation type="submission" date="2014-04" db="EMBL/GenBank/DDBJ databases">
        <authorList>
            <consortium name="DOE Joint Genome Institute"/>
            <person name="Kuo A."/>
            <person name="Kohler A."/>
            <person name="Nagy L.G."/>
            <person name="Floudas D."/>
            <person name="Copeland A."/>
            <person name="Barry K.W."/>
            <person name="Cichocki N."/>
            <person name="Veneault-Fourrey C."/>
            <person name="LaButti K."/>
            <person name="Lindquist E.A."/>
            <person name="Lipzen A."/>
            <person name="Lundell T."/>
            <person name="Morin E."/>
            <person name="Murat C."/>
            <person name="Sun H."/>
            <person name="Tunlid A."/>
            <person name="Henrissat B."/>
            <person name="Grigoriev I.V."/>
            <person name="Hibbett D.S."/>
            <person name="Martin F."/>
            <person name="Nordberg H.P."/>
            <person name="Cantor M.N."/>
            <person name="Hua S.X."/>
        </authorList>
    </citation>
    <scope>NUCLEOTIDE SEQUENCE [LARGE SCALE GENOMIC DNA]</scope>
    <source>
        <strain evidence="2 3">LaAM-08-1</strain>
    </source>
</reference>
<organism evidence="2 3">
    <name type="scientific">Laccaria amethystina LaAM-08-1</name>
    <dbReference type="NCBI Taxonomy" id="1095629"/>
    <lineage>
        <taxon>Eukaryota</taxon>
        <taxon>Fungi</taxon>
        <taxon>Dikarya</taxon>
        <taxon>Basidiomycota</taxon>
        <taxon>Agaricomycotina</taxon>
        <taxon>Agaricomycetes</taxon>
        <taxon>Agaricomycetidae</taxon>
        <taxon>Agaricales</taxon>
        <taxon>Agaricineae</taxon>
        <taxon>Hydnangiaceae</taxon>
        <taxon>Laccaria</taxon>
    </lineage>
</organism>